<feature type="transmembrane region" description="Helical" evidence="7">
    <location>
        <begin position="7"/>
        <end position="29"/>
    </location>
</feature>
<dbReference type="Pfam" id="PF00892">
    <property type="entry name" value="EamA"/>
    <property type="match status" value="2"/>
</dbReference>
<dbReference type="SUPFAM" id="SSF103481">
    <property type="entry name" value="Multidrug resistance efflux transporter EmrE"/>
    <property type="match status" value="2"/>
</dbReference>
<feature type="domain" description="EamA" evidence="8">
    <location>
        <begin position="6"/>
        <end position="143"/>
    </location>
</feature>
<dbReference type="PANTHER" id="PTHR32322:SF18">
    <property type="entry name" value="S-ADENOSYLMETHIONINE_S-ADENOSYLHOMOCYSTEINE TRANSPORTER"/>
    <property type="match status" value="1"/>
</dbReference>
<name>A0ABY1AAR6_9LACO</name>
<evidence type="ECO:0000256" key="1">
    <source>
        <dbReference type="ARBA" id="ARBA00004651"/>
    </source>
</evidence>
<feature type="transmembrane region" description="Helical" evidence="7">
    <location>
        <begin position="74"/>
        <end position="92"/>
    </location>
</feature>
<keyword evidence="5 7" id="KW-1133">Transmembrane helix</keyword>
<feature type="transmembrane region" description="Helical" evidence="7">
    <location>
        <begin position="186"/>
        <end position="203"/>
    </location>
</feature>
<comment type="caution">
    <text evidence="9">The sequence shown here is derived from an EMBL/GenBank/DDBJ whole genome shotgun (WGS) entry which is preliminary data.</text>
</comment>
<evidence type="ECO:0000256" key="4">
    <source>
        <dbReference type="ARBA" id="ARBA00022692"/>
    </source>
</evidence>
<keyword evidence="3" id="KW-1003">Cell membrane</keyword>
<keyword evidence="6 7" id="KW-0472">Membrane</keyword>
<sequence length="288" mass="31821">MKQEVKGIWLAIIGTSFWGISGPFAQNLFTQNINPLWLVGLRLTIAGSILTFWGALQYPEQFRQLLEWHNLKRLLLFSLFGMVPSQLTYFLAISYANASTATILQFLGPSFIVIYLALKTQKMPARIDLICLVISLLGTILVVTNGSFSSLALSGLGMFWGIMAGFSQASYTLLPRKLLQVFDAKLVTGLGMFMGSLLFWPLLIIKHPATVNSSMLLSFGYIIIFGTMAAYLCYLQSVKFIPAATTGMLSAFEPLTANIVSVLWLKEMLGGFQTLGAILILMTVFCRL</sequence>
<dbReference type="Proteomes" id="UP000182089">
    <property type="component" value="Unassembled WGS sequence"/>
</dbReference>
<evidence type="ECO:0000256" key="7">
    <source>
        <dbReference type="SAM" id="Phobius"/>
    </source>
</evidence>
<dbReference type="InterPro" id="IPR000620">
    <property type="entry name" value="EamA_dom"/>
</dbReference>
<comment type="subcellular location">
    <subcellularLocation>
        <location evidence="1">Cell membrane</location>
        <topology evidence="1">Multi-pass membrane protein</topology>
    </subcellularLocation>
</comment>
<evidence type="ECO:0000256" key="5">
    <source>
        <dbReference type="ARBA" id="ARBA00022989"/>
    </source>
</evidence>
<feature type="transmembrane region" description="Helical" evidence="7">
    <location>
        <begin position="35"/>
        <end position="53"/>
    </location>
</feature>
<gene>
    <name evidence="9" type="ORF">SAMN05216431_104102</name>
</gene>
<feature type="transmembrane region" description="Helical" evidence="7">
    <location>
        <begin position="98"/>
        <end position="118"/>
    </location>
</feature>
<organism evidence="9 10">
    <name type="scientific">Ligilactobacillus ruminis</name>
    <dbReference type="NCBI Taxonomy" id="1623"/>
    <lineage>
        <taxon>Bacteria</taxon>
        <taxon>Bacillati</taxon>
        <taxon>Bacillota</taxon>
        <taxon>Bacilli</taxon>
        <taxon>Lactobacillales</taxon>
        <taxon>Lactobacillaceae</taxon>
        <taxon>Ligilactobacillus</taxon>
    </lineage>
</organism>
<dbReference type="PANTHER" id="PTHR32322">
    <property type="entry name" value="INNER MEMBRANE TRANSPORTER"/>
    <property type="match status" value="1"/>
</dbReference>
<reference evidence="9 10" key="1">
    <citation type="submission" date="2016-10" db="EMBL/GenBank/DDBJ databases">
        <authorList>
            <person name="Varghese N."/>
            <person name="Submissions S."/>
        </authorList>
    </citation>
    <scope>NUCLEOTIDE SEQUENCE [LARGE SCALE GENOMIC DNA]</scope>
    <source>
        <strain evidence="9 10">WC1T17</strain>
    </source>
</reference>
<evidence type="ECO:0000256" key="6">
    <source>
        <dbReference type="ARBA" id="ARBA00023136"/>
    </source>
</evidence>
<feature type="transmembrane region" description="Helical" evidence="7">
    <location>
        <begin position="215"/>
        <end position="234"/>
    </location>
</feature>
<proteinExistence type="inferred from homology"/>
<feature type="transmembrane region" description="Helical" evidence="7">
    <location>
        <begin position="125"/>
        <end position="144"/>
    </location>
</feature>
<evidence type="ECO:0000313" key="10">
    <source>
        <dbReference type="Proteomes" id="UP000182089"/>
    </source>
</evidence>
<evidence type="ECO:0000313" key="9">
    <source>
        <dbReference type="EMBL" id="SEM55784.1"/>
    </source>
</evidence>
<accession>A0ABY1AAR6</accession>
<protein>
    <submittedName>
        <fullName evidence="9">Threonine/homoserine efflux transporter RhtA</fullName>
    </submittedName>
</protein>
<dbReference type="EMBL" id="FOCC01000004">
    <property type="protein sequence ID" value="SEM55784.1"/>
    <property type="molecule type" value="Genomic_DNA"/>
</dbReference>
<dbReference type="InterPro" id="IPR050638">
    <property type="entry name" value="AA-Vitamin_Transporters"/>
</dbReference>
<feature type="transmembrane region" description="Helical" evidence="7">
    <location>
        <begin position="270"/>
        <end position="286"/>
    </location>
</feature>
<evidence type="ECO:0000259" key="8">
    <source>
        <dbReference type="Pfam" id="PF00892"/>
    </source>
</evidence>
<dbReference type="InterPro" id="IPR037185">
    <property type="entry name" value="EmrE-like"/>
</dbReference>
<keyword evidence="4 7" id="KW-0812">Transmembrane</keyword>
<evidence type="ECO:0000256" key="3">
    <source>
        <dbReference type="ARBA" id="ARBA00022475"/>
    </source>
</evidence>
<evidence type="ECO:0000256" key="2">
    <source>
        <dbReference type="ARBA" id="ARBA00007362"/>
    </source>
</evidence>
<feature type="domain" description="EamA" evidence="8">
    <location>
        <begin position="156"/>
        <end position="285"/>
    </location>
</feature>
<comment type="similarity">
    <text evidence="2">Belongs to the EamA transporter family.</text>
</comment>